<reference evidence="1 2" key="1">
    <citation type="journal article" date="2008" name="BMC Genomics">
        <title>Genome sequence and rapid evolution of the rice pathogen Xanthomonas oryzae pv. oryzae PXO99A.</title>
        <authorList>
            <person name="Salzberg S.L."/>
            <person name="Sommer D.D."/>
            <person name="Schatz M.C."/>
            <person name="Phillippy A.M."/>
            <person name="Rabinowicz P.D."/>
            <person name="Tsuge S."/>
            <person name="Furutani A."/>
            <person name="Ochiai H."/>
            <person name="Delcher A.L."/>
            <person name="Kelley D."/>
            <person name="Madupu R."/>
            <person name="Puiu D."/>
            <person name="Radune D."/>
            <person name="Shumway M."/>
            <person name="Trapnell C."/>
            <person name="Aparna G."/>
            <person name="Jha G."/>
            <person name="Pandey A."/>
            <person name="Patil P.B."/>
            <person name="Ishihara H."/>
            <person name="Meyer D.F."/>
            <person name="Szurek B."/>
            <person name="Verdier V."/>
            <person name="Koebnik R."/>
            <person name="Dow J.M."/>
            <person name="Ryan R.P."/>
            <person name="Hirata H."/>
            <person name="Tsuyumu S."/>
            <person name="Won Lee S."/>
            <person name="Seo Y.S."/>
            <person name="Sriariyanum M."/>
            <person name="Ronald P.C."/>
            <person name="Sonti R.V."/>
            <person name="Van Sluys M.A."/>
            <person name="Leach J.E."/>
            <person name="White F.F."/>
            <person name="Bogdanove A.J."/>
        </authorList>
    </citation>
    <scope>NUCLEOTIDE SEQUENCE [LARGE SCALE GENOMIC DNA]</scope>
    <source>
        <strain evidence="1 2">PXO99A</strain>
    </source>
</reference>
<dbReference type="AlphaFoldDB" id="A0A0K0GMF8"/>
<evidence type="ECO:0000313" key="2">
    <source>
        <dbReference type="Proteomes" id="UP000001740"/>
    </source>
</evidence>
<gene>
    <name evidence="1" type="ordered locus">PXO_01424</name>
</gene>
<sequence length="52" mass="5794">MPGYQTQIHELTFGQLTYVIRALAEKQQYADPDHTAAKAGISSAQWSLFGRP</sequence>
<dbReference type="eggNOG" id="COG3897">
    <property type="taxonomic scope" value="Bacteria"/>
</dbReference>
<dbReference type="KEGG" id="xop:PXO_01424"/>
<dbReference type="HOGENOM" id="CLU_3086245_0_0_6"/>
<organism evidence="1 2">
    <name type="scientific">Xanthomonas oryzae pv. oryzae (strain PXO99A)</name>
    <dbReference type="NCBI Taxonomy" id="360094"/>
    <lineage>
        <taxon>Bacteria</taxon>
        <taxon>Pseudomonadati</taxon>
        <taxon>Pseudomonadota</taxon>
        <taxon>Gammaproteobacteria</taxon>
        <taxon>Lysobacterales</taxon>
        <taxon>Lysobacteraceae</taxon>
        <taxon>Xanthomonas</taxon>
    </lineage>
</organism>
<dbReference type="EMBL" id="CP000967">
    <property type="protein sequence ID" value="ACD59957.1"/>
    <property type="molecule type" value="Genomic_DNA"/>
</dbReference>
<accession>A0A0K0GMF8</accession>
<evidence type="ECO:0000313" key="1">
    <source>
        <dbReference type="EMBL" id="ACD59957.1"/>
    </source>
</evidence>
<name>A0A0K0GMF8_XANOP</name>
<proteinExistence type="predicted"/>
<protein>
    <submittedName>
        <fullName evidence="1">Uncharacterized protein</fullName>
    </submittedName>
</protein>
<dbReference type="Proteomes" id="UP000001740">
    <property type="component" value="Chromosome"/>
</dbReference>